<reference evidence="4" key="1">
    <citation type="submission" date="2023-07" db="EMBL/GenBank/DDBJ databases">
        <title>Genome sequencing of Purple Non-Sulfur Bacteria from various extreme environments.</title>
        <authorList>
            <person name="Mayer M."/>
        </authorList>
    </citation>
    <scope>NUCLEOTIDE SEQUENCE [LARGE SCALE GENOMIC DNA]</scope>
    <source>
        <strain evidence="4">DSM 17935</strain>
    </source>
</reference>
<feature type="chain" id="PRO_5046940327" evidence="1">
    <location>
        <begin position="26"/>
        <end position="195"/>
    </location>
</feature>
<protein>
    <submittedName>
        <fullName evidence="3">Polyisoprenoid-binding protein YceI</fullName>
    </submittedName>
</protein>
<evidence type="ECO:0000313" key="4">
    <source>
        <dbReference type="Proteomes" id="UP001209755"/>
    </source>
</evidence>
<accession>A0ABT3HGF4</accession>
<gene>
    <name evidence="3" type="ORF">M2319_003844</name>
</gene>
<evidence type="ECO:0000313" key="3">
    <source>
        <dbReference type="EMBL" id="MCW2309490.1"/>
    </source>
</evidence>
<comment type="caution">
    <text evidence="3">The sequence shown here is derived from an EMBL/GenBank/DDBJ whole genome shotgun (WGS) entry which is preliminary data.</text>
</comment>
<keyword evidence="1" id="KW-0732">Signal</keyword>
<keyword evidence="4" id="KW-1185">Reference proteome</keyword>
<dbReference type="SUPFAM" id="SSF101874">
    <property type="entry name" value="YceI-like"/>
    <property type="match status" value="1"/>
</dbReference>
<dbReference type="PANTHER" id="PTHR34406">
    <property type="entry name" value="PROTEIN YCEI"/>
    <property type="match status" value="1"/>
</dbReference>
<dbReference type="Pfam" id="PF04264">
    <property type="entry name" value="YceI"/>
    <property type="match status" value="1"/>
</dbReference>
<dbReference type="Gene3D" id="2.40.128.110">
    <property type="entry name" value="Lipid/polyisoprenoid-binding, YceI-like"/>
    <property type="match status" value="1"/>
</dbReference>
<feature type="signal peptide" evidence="1">
    <location>
        <begin position="1"/>
        <end position="25"/>
    </location>
</feature>
<sequence>MIRNTALAAVTALALSGAFATTAFAEPVDYAFDKTHANITFTINHLGFSTAHGRFNTFDGTLTIDEEEPANSAVDVTIATDSLDTFYDKRNEHLKSKDFFNVAEFPEMTFKSTSVEKTGDDMLKMTGDLTMLGVTKPVTLDVTVPKLGAHPMSGAKAVGFHATGTIKRSEWGMTTFVPAVSDEVDIVIDLEAAQK</sequence>
<dbReference type="SMART" id="SM00867">
    <property type="entry name" value="YceI"/>
    <property type="match status" value="1"/>
</dbReference>
<dbReference type="RefSeq" id="WP_264603062.1">
    <property type="nucleotide sequence ID" value="NZ_JAOQNS010000012.1"/>
</dbReference>
<dbReference type="InterPro" id="IPR036761">
    <property type="entry name" value="TTHA0802/YceI-like_sf"/>
</dbReference>
<feature type="domain" description="Lipid/polyisoprenoid-binding YceI-like" evidence="2">
    <location>
        <begin position="29"/>
        <end position="193"/>
    </location>
</feature>
<proteinExistence type="predicted"/>
<organism evidence="3 4">
    <name type="scientific">Rhodobium gokarnense</name>
    <dbReference type="NCBI Taxonomy" id="364296"/>
    <lineage>
        <taxon>Bacteria</taxon>
        <taxon>Pseudomonadati</taxon>
        <taxon>Pseudomonadota</taxon>
        <taxon>Alphaproteobacteria</taxon>
        <taxon>Hyphomicrobiales</taxon>
        <taxon>Rhodobiaceae</taxon>
        <taxon>Rhodobium</taxon>
    </lineage>
</organism>
<dbReference type="PANTHER" id="PTHR34406:SF1">
    <property type="entry name" value="PROTEIN YCEI"/>
    <property type="match status" value="1"/>
</dbReference>
<dbReference type="EMBL" id="JAOQNS010000012">
    <property type="protein sequence ID" value="MCW2309490.1"/>
    <property type="molecule type" value="Genomic_DNA"/>
</dbReference>
<evidence type="ECO:0000256" key="1">
    <source>
        <dbReference type="SAM" id="SignalP"/>
    </source>
</evidence>
<evidence type="ECO:0000259" key="2">
    <source>
        <dbReference type="SMART" id="SM00867"/>
    </source>
</evidence>
<name>A0ABT3HGF4_9HYPH</name>
<dbReference type="Proteomes" id="UP001209755">
    <property type="component" value="Unassembled WGS sequence"/>
</dbReference>
<dbReference type="InterPro" id="IPR007372">
    <property type="entry name" value="Lipid/polyisoprenoid-bd_YceI"/>
</dbReference>